<feature type="region of interest" description="Disordered" evidence="3">
    <location>
        <begin position="1136"/>
        <end position="1232"/>
    </location>
</feature>
<dbReference type="SMART" id="SM00229">
    <property type="entry name" value="RasGEFN"/>
    <property type="match status" value="1"/>
</dbReference>
<keyword evidence="1 2" id="KW-0344">Guanine-nucleotide releasing factor</keyword>
<dbReference type="InterPro" id="IPR000651">
    <property type="entry name" value="Ras-like_Gua-exchang_fac_N"/>
</dbReference>
<dbReference type="PROSITE" id="PS50009">
    <property type="entry name" value="RASGEF_CAT"/>
    <property type="match status" value="1"/>
</dbReference>
<dbReference type="CDD" id="cd22915">
    <property type="entry name" value="HFD_SOS1_rpt2"/>
    <property type="match status" value="1"/>
</dbReference>
<feature type="region of interest" description="Disordered" evidence="3">
    <location>
        <begin position="981"/>
        <end position="1043"/>
    </location>
</feature>
<dbReference type="InterPro" id="IPR008937">
    <property type="entry name" value="Ras-like_GEF"/>
</dbReference>
<evidence type="ECO:0000256" key="3">
    <source>
        <dbReference type="SAM" id="MobiDB-lite"/>
    </source>
</evidence>
<dbReference type="CDD" id="cd00160">
    <property type="entry name" value="RhoGEF"/>
    <property type="match status" value="1"/>
</dbReference>
<name>A0A835NL56_9PASS</name>
<dbReference type="PROSITE" id="PS50010">
    <property type="entry name" value="DH_2"/>
    <property type="match status" value="1"/>
</dbReference>
<dbReference type="GO" id="GO:0005886">
    <property type="term" value="C:plasma membrane"/>
    <property type="evidence" value="ECO:0007669"/>
    <property type="project" value="TreeGrafter"/>
</dbReference>
<dbReference type="PROSITE" id="PS00720">
    <property type="entry name" value="RASGEF"/>
    <property type="match status" value="1"/>
</dbReference>
<dbReference type="InterPro" id="IPR019804">
    <property type="entry name" value="Ras_G-nucl-exch_fac_CS"/>
</dbReference>
<dbReference type="FunFam" id="1.20.900.10:FF:000015">
    <property type="entry name" value="son of sevenless homolog 1 isoform X1"/>
    <property type="match status" value="1"/>
</dbReference>
<feature type="domain" description="Ras-GEF" evidence="5">
    <location>
        <begin position="718"/>
        <end position="970"/>
    </location>
</feature>
<dbReference type="Gene3D" id="6.10.250.3060">
    <property type="match status" value="1"/>
</dbReference>
<feature type="compositionally biased region" description="Pro residues" evidence="3">
    <location>
        <begin position="1164"/>
        <end position="1185"/>
    </location>
</feature>
<dbReference type="InterPro" id="IPR001895">
    <property type="entry name" value="RASGEF_cat_dom"/>
</dbReference>
<dbReference type="GO" id="GO:0005085">
    <property type="term" value="F:guanyl-nucleotide exchange factor activity"/>
    <property type="evidence" value="ECO:0007669"/>
    <property type="project" value="UniProtKB-KW"/>
</dbReference>
<evidence type="ECO:0000256" key="1">
    <source>
        <dbReference type="ARBA" id="ARBA00022658"/>
    </source>
</evidence>
<proteinExistence type="predicted"/>
<feature type="non-terminal residue" evidence="8">
    <location>
        <position position="1295"/>
    </location>
</feature>
<dbReference type="EMBL" id="JADDUC020000007">
    <property type="protein sequence ID" value="KAI1237440.1"/>
    <property type="molecule type" value="Genomic_DNA"/>
</dbReference>
<dbReference type="InterPro" id="IPR011993">
    <property type="entry name" value="PH-like_dom_sf"/>
</dbReference>
<evidence type="ECO:0000313" key="10">
    <source>
        <dbReference type="Proteomes" id="UP000618051"/>
    </source>
</evidence>
<dbReference type="Pfam" id="PF00621">
    <property type="entry name" value="RhoGEF"/>
    <property type="match status" value="1"/>
</dbReference>
<reference evidence="9" key="3">
    <citation type="submission" date="2022-01" db="EMBL/GenBank/DDBJ databases">
        <authorList>
            <person name="Rubenstein D.R."/>
        </authorList>
    </citation>
    <scope>NUCLEOTIDE SEQUENCE</scope>
    <source>
        <strain evidence="9">SS15</strain>
        <tissue evidence="9">Liver</tissue>
    </source>
</reference>
<dbReference type="InterPro" id="IPR055251">
    <property type="entry name" value="SOS1_NGEF_PH"/>
</dbReference>
<dbReference type="InterPro" id="IPR035899">
    <property type="entry name" value="DBL_dom_sf"/>
</dbReference>
<dbReference type="SMART" id="SM00325">
    <property type="entry name" value="RhoGEF"/>
    <property type="match status" value="1"/>
</dbReference>
<dbReference type="PROSITE" id="PS50003">
    <property type="entry name" value="PH_DOMAIN"/>
    <property type="match status" value="1"/>
</dbReference>
<feature type="compositionally biased region" description="Low complexity" evidence="3">
    <location>
        <begin position="1279"/>
        <end position="1289"/>
    </location>
</feature>
<dbReference type="InterPro" id="IPR036964">
    <property type="entry name" value="RASGEF_cat_dom_sf"/>
</dbReference>
<dbReference type="GO" id="GO:0007265">
    <property type="term" value="P:Ras protein signal transduction"/>
    <property type="evidence" value="ECO:0007669"/>
    <property type="project" value="TreeGrafter"/>
</dbReference>
<dbReference type="EMBL" id="JADDUC010000134">
    <property type="protein sequence ID" value="KAG0117582.1"/>
    <property type="molecule type" value="Genomic_DNA"/>
</dbReference>
<dbReference type="FunFam" id="1.10.20.10:FF:000029">
    <property type="entry name" value="son of sevenless homolog 1 isoform X1"/>
    <property type="match status" value="1"/>
</dbReference>
<dbReference type="Gene3D" id="1.10.20.10">
    <property type="entry name" value="Histone, subunit A"/>
    <property type="match status" value="1"/>
</dbReference>
<organism evidence="8">
    <name type="scientific">Lamprotornis superbus</name>
    <dbReference type="NCBI Taxonomy" id="245042"/>
    <lineage>
        <taxon>Eukaryota</taxon>
        <taxon>Metazoa</taxon>
        <taxon>Chordata</taxon>
        <taxon>Craniata</taxon>
        <taxon>Vertebrata</taxon>
        <taxon>Euteleostomi</taxon>
        <taxon>Archelosauria</taxon>
        <taxon>Archosauria</taxon>
        <taxon>Dinosauria</taxon>
        <taxon>Saurischia</taxon>
        <taxon>Theropoda</taxon>
        <taxon>Coelurosauria</taxon>
        <taxon>Aves</taxon>
        <taxon>Neognathae</taxon>
        <taxon>Neoaves</taxon>
        <taxon>Telluraves</taxon>
        <taxon>Australaves</taxon>
        <taxon>Passeriformes</taxon>
        <taxon>Sturnidae</taxon>
        <taxon>Lamprotornis</taxon>
    </lineage>
</organism>
<dbReference type="Pfam" id="PF22697">
    <property type="entry name" value="SOS1_NGEF_PH"/>
    <property type="match status" value="1"/>
</dbReference>
<sequence length="1295" mass="148221">VQQQVHPNLSAKEDSLYYIEELILQLLNKLCIAQPRTVQDVEERVQKTFPHPIDKWAIADAQSAIEKRKRRNPLLLPVDKIHPLLKEVLGYKVDYHVSLYIVAVLEYISADILKLAGNYVFNIRHFEISQQDIKVSMCADKVLMDMFDQDEIGLVSLCEDEPSSSGELNYYDLVRNEIAEERQYLRELNLIIKVFREAFLSNRRLFTPHDIDVIFSNISDIHELTVKLLGLIEDTVEMTDESSPHPLAGSCFEDLAEEQAFDPYETLSQDILSPQFHEHFNNLMAKPAVALHFQSTAEGFKEAVQYVLPRLMLIPVYHCLHYFELLQQLQECSEDEEDRECLKQAITALLNLQCSMERIYSKHSPRRRPGEPVCRFYHRQIRSKHLAIKKMNEIQKNIDGWEGKDIGQCCNEFIMEGALTKIGAKHERHIFLFDGLLISCKTNHGQSRLPGYSSAEYRLKEKIVMRKMQVVDKEDTAEYKHAFELVSKDDSSVAFAARSAEEKSAWMAALVSLQYRSTLDRMLDSVLLQEENEQPLRLPSPSVYRFVVEDSEDNIVFEDNLQSRNGIPIIKGGTVVKLIERLTYHMFEIPEPEPTEADRLAMEKGEQPISADLKRFRKEYVQPVQLRILNVFRHWVEHHFYDFERDLELLERLESFISSVRGKSMKKWVESIAKIIKRKKAQADGVSHNITFESPPPPLEWHLWRVGHSEALDLMTLHPIEIARQLTLLESELYRQAELSHLPFFMLLQNYPTSIKIKMAVQPSELVGSVWTKEDKEINSPNLLKMIRHTTNLTLWFEKCIVETENFEERVAVLSRIIEILQVFQDLNNFNGVLEIVSAVNSVSVYRLDHTFEALQERKKRVLDEAVELSQDHFKKYLAKLKSINPPCVPFFGIYLTNILKTEEGNPDFLKRQGKELINFSKRRKVAEITGEIQQYQNQPYCLRIEPEIRKFFENLNPMGKIPEKEFTDYLFNKKTTYPLKSPGIRPNTGRHGSTSGTLRSHPLPLEKEPSKISFSRITESEQETTVSAPTSPNTPSTPPVSASSEFSVFLDIDLNSSYGNNSIFAPVNLPQSSECWNSVKYLTLPSLGSGELSGDKDLKSGMRMLSHDFPSILKVLDDCSAGKHRSDADTELSALLRGKAKPPPPKIQPRVPAYTTPLEQPLHSPPPPPPRDPVPDTPPPVPLRPPEHFINCPLSLQPPPLGRFPREPEWLREPGSGPSSPATPPSTPSPRVLRRCCVLSASHNNLAQPPVPPVPPRHNSSPQLPKLPPKTYKRELSHPPLHRLSLLENAETPQ</sequence>
<evidence type="ECO:0008006" key="11">
    <source>
        <dbReference type="Google" id="ProtNLM"/>
    </source>
</evidence>
<gene>
    <name evidence="9" type="ORF">IHE44_0013513</name>
    <name evidence="8" type="ORF">IHE44_002442</name>
</gene>
<dbReference type="CDD" id="cd00155">
    <property type="entry name" value="RasGEF"/>
    <property type="match status" value="1"/>
</dbReference>
<dbReference type="SUPFAM" id="SSF47113">
    <property type="entry name" value="Histone-fold"/>
    <property type="match status" value="1"/>
</dbReference>
<evidence type="ECO:0000259" key="5">
    <source>
        <dbReference type="PROSITE" id="PS50009"/>
    </source>
</evidence>
<evidence type="ECO:0000259" key="6">
    <source>
        <dbReference type="PROSITE" id="PS50010"/>
    </source>
</evidence>
<dbReference type="Proteomes" id="UP000618051">
    <property type="component" value="Unassembled WGS sequence"/>
</dbReference>
<evidence type="ECO:0000259" key="4">
    <source>
        <dbReference type="PROSITE" id="PS50003"/>
    </source>
</evidence>
<dbReference type="Pfam" id="PF00618">
    <property type="entry name" value="RasGEF_N"/>
    <property type="match status" value="1"/>
</dbReference>
<dbReference type="Gene3D" id="1.10.840.10">
    <property type="entry name" value="Ras guanine-nucleotide exchange factors catalytic domain"/>
    <property type="match status" value="2"/>
</dbReference>
<feature type="compositionally biased region" description="Low complexity" evidence="3">
    <location>
        <begin position="1025"/>
        <end position="1043"/>
    </location>
</feature>
<dbReference type="PROSITE" id="PS50212">
    <property type="entry name" value="RASGEF_NTER"/>
    <property type="match status" value="1"/>
</dbReference>
<feature type="domain" description="DH" evidence="6">
    <location>
        <begin position="169"/>
        <end position="359"/>
    </location>
</feature>
<dbReference type="SMART" id="SM00147">
    <property type="entry name" value="RasGEF"/>
    <property type="match status" value="1"/>
</dbReference>
<dbReference type="InterPro" id="IPR000219">
    <property type="entry name" value="DH_dom"/>
</dbReference>
<evidence type="ECO:0000259" key="7">
    <source>
        <dbReference type="PROSITE" id="PS50212"/>
    </source>
</evidence>
<dbReference type="InterPro" id="IPR001849">
    <property type="entry name" value="PH_domain"/>
</dbReference>
<accession>A0A835NL56</accession>
<dbReference type="CDD" id="cd01261">
    <property type="entry name" value="PH_SOS"/>
    <property type="match status" value="1"/>
</dbReference>
<evidence type="ECO:0000256" key="2">
    <source>
        <dbReference type="PROSITE-ProRule" id="PRU00168"/>
    </source>
</evidence>
<dbReference type="SUPFAM" id="SSF48065">
    <property type="entry name" value="DBL homology domain (DH-domain)"/>
    <property type="match status" value="1"/>
</dbReference>
<comment type="caution">
    <text evidence="8">The sequence shown here is derived from an EMBL/GenBank/DDBJ whole genome shotgun (WGS) entry which is preliminary data.</text>
</comment>
<dbReference type="Gene3D" id="1.20.900.10">
    <property type="entry name" value="Dbl homology (DH) domain"/>
    <property type="match status" value="1"/>
</dbReference>
<protein>
    <recommendedName>
        <fullName evidence="11">SOS2 protein</fullName>
    </recommendedName>
</protein>
<evidence type="ECO:0000313" key="9">
    <source>
        <dbReference type="EMBL" id="KAI1237440.1"/>
    </source>
</evidence>
<dbReference type="OrthoDB" id="546434at2759"/>
<dbReference type="SMART" id="SM00233">
    <property type="entry name" value="PH"/>
    <property type="match status" value="1"/>
</dbReference>
<dbReference type="Gene3D" id="1.20.870.10">
    <property type="entry name" value="Son of sevenless (SoS) protein Chain: S domain 1"/>
    <property type="match status" value="2"/>
</dbReference>
<dbReference type="SUPFAM" id="SSF50729">
    <property type="entry name" value="PH domain-like"/>
    <property type="match status" value="1"/>
</dbReference>
<dbReference type="SUPFAM" id="SSF48366">
    <property type="entry name" value="Ras GEF"/>
    <property type="match status" value="1"/>
</dbReference>
<dbReference type="GO" id="GO:0046982">
    <property type="term" value="F:protein heterodimerization activity"/>
    <property type="evidence" value="ECO:0007669"/>
    <property type="project" value="InterPro"/>
</dbReference>
<feature type="compositionally biased region" description="Low complexity" evidence="3">
    <location>
        <begin position="1149"/>
        <end position="1163"/>
    </location>
</feature>
<dbReference type="CDD" id="cd22914">
    <property type="entry name" value="HFD_SOS1_rpt1"/>
    <property type="match status" value="1"/>
</dbReference>
<feature type="region of interest" description="Disordered" evidence="3">
    <location>
        <begin position="1245"/>
        <end position="1295"/>
    </location>
</feature>
<dbReference type="FunFam" id="2.30.29.30:FF:000068">
    <property type="entry name" value="Son of sevenless homolog 1 (Drosophila)"/>
    <property type="match status" value="1"/>
</dbReference>
<dbReference type="Pfam" id="PF00617">
    <property type="entry name" value="RasGEF"/>
    <property type="match status" value="1"/>
</dbReference>
<dbReference type="CDD" id="cd06224">
    <property type="entry name" value="REM"/>
    <property type="match status" value="1"/>
</dbReference>
<keyword evidence="10" id="KW-1185">Reference proteome</keyword>
<reference evidence="9 10" key="2">
    <citation type="journal article" date="2021" name="J. Hered.">
        <title>Feather Gene Expression Elucidates the Developmental Basis of Plumage Iridescence in African Starlings.</title>
        <authorList>
            <person name="Rubenstein D.R."/>
            <person name="Corvelo A."/>
            <person name="MacManes M.D."/>
            <person name="Maia R."/>
            <person name="Narzisi G."/>
            <person name="Rousaki A."/>
            <person name="Vandenabeele P."/>
            <person name="Shawkey M.D."/>
            <person name="Solomon J."/>
        </authorList>
    </citation>
    <scope>NUCLEOTIDE SEQUENCE [LARGE SCALE GENOMIC DNA]</scope>
    <source>
        <strain evidence="9">SS15</strain>
    </source>
</reference>
<dbReference type="InterPro" id="IPR023578">
    <property type="entry name" value="Ras_GEF_dom_sf"/>
</dbReference>
<dbReference type="InterPro" id="IPR009072">
    <property type="entry name" value="Histone-fold"/>
</dbReference>
<dbReference type="PANTHER" id="PTHR23113">
    <property type="entry name" value="GUANINE NUCLEOTIDE EXCHANGE FACTOR"/>
    <property type="match status" value="1"/>
</dbReference>
<feature type="domain" description="N-terminal Ras-GEF" evidence="7">
    <location>
        <begin position="566"/>
        <end position="680"/>
    </location>
</feature>
<reference evidence="8" key="1">
    <citation type="submission" date="2020-10" db="EMBL/GenBank/DDBJ databases">
        <title>Feather gene expression reveals the developmental basis of iridescence in African starlings.</title>
        <authorList>
            <person name="Rubenstein D.R."/>
        </authorList>
    </citation>
    <scope>NUCLEOTIDE SEQUENCE</scope>
    <source>
        <strain evidence="8">SS15</strain>
        <tissue evidence="8">Liver</tissue>
    </source>
</reference>
<dbReference type="Gene3D" id="2.30.29.30">
    <property type="entry name" value="Pleckstrin-homology domain (PH domain)/Phosphotyrosine-binding domain (PTB)"/>
    <property type="match status" value="1"/>
</dbReference>
<feature type="domain" description="PH" evidence="4">
    <location>
        <begin position="412"/>
        <end position="515"/>
    </location>
</feature>
<evidence type="ECO:0000313" key="8">
    <source>
        <dbReference type="EMBL" id="KAG0117582.1"/>
    </source>
</evidence>
<dbReference type="PANTHER" id="PTHR23113:SF150">
    <property type="entry name" value="SON OF SEVENLESS HOMOLOG 2"/>
    <property type="match status" value="1"/>
</dbReference>